<dbReference type="Proteomes" id="UP000824540">
    <property type="component" value="Unassembled WGS sequence"/>
</dbReference>
<proteinExistence type="predicted"/>
<reference evidence="2" key="1">
    <citation type="thesis" date="2021" institute="BYU ScholarsArchive" country="Provo, UT, USA">
        <title>Applications of and Algorithms for Genome Assembly and Genomic Analyses with an Emphasis on Marine Teleosts.</title>
        <authorList>
            <person name="Pickett B.D."/>
        </authorList>
    </citation>
    <scope>NUCLEOTIDE SEQUENCE</scope>
    <source>
        <strain evidence="2">HI-2016</strain>
    </source>
</reference>
<evidence type="ECO:0000313" key="3">
    <source>
        <dbReference type="Proteomes" id="UP000824540"/>
    </source>
</evidence>
<name>A0A8T2MKW5_9TELE</name>
<accession>A0A8T2MKW5</accession>
<evidence type="ECO:0000313" key="2">
    <source>
        <dbReference type="EMBL" id="KAG9328655.1"/>
    </source>
</evidence>
<organism evidence="2 3">
    <name type="scientific">Albula glossodonta</name>
    <name type="common">roundjaw bonefish</name>
    <dbReference type="NCBI Taxonomy" id="121402"/>
    <lineage>
        <taxon>Eukaryota</taxon>
        <taxon>Metazoa</taxon>
        <taxon>Chordata</taxon>
        <taxon>Craniata</taxon>
        <taxon>Vertebrata</taxon>
        <taxon>Euteleostomi</taxon>
        <taxon>Actinopterygii</taxon>
        <taxon>Neopterygii</taxon>
        <taxon>Teleostei</taxon>
        <taxon>Albuliformes</taxon>
        <taxon>Albulidae</taxon>
        <taxon>Albula</taxon>
    </lineage>
</organism>
<keyword evidence="1" id="KW-0732">Signal</keyword>
<keyword evidence="3" id="KW-1185">Reference proteome</keyword>
<dbReference type="EMBL" id="JAFBMS010001978">
    <property type="protein sequence ID" value="KAG9328655.1"/>
    <property type="molecule type" value="Genomic_DNA"/>
</dbReference>
<comment type="caution">
    <text evidence="2">The sequence shown here is derived from an EMBL/GenBank/DDBJ whole genome shotgun (WGS) entry which is preliminary data.</text>
</comment>
<gene>
    <name evidence="2" type="ORF">JZ751_011558</name>
</gene>
<dbReference type="OrthoDB" id="8789282at2759"/>
<protein>
    <submittedName>
        <fullName evidence="2">Uncharacterized protein</fullName>
    </submittedName>
</protein>
<feature type="non-terminal residue" evidence="2">
    <location>
        <position position="154"/>
    </location>
</feature>
<evidence type="ECO:0000256" key="1">
    <source>
        <dbReference type="SAM" id="SignalP"/>
    </source>
</evidence>
<feature type="chain" id="PRO_5035717495" evidence="1">
    <location>
        <begin position="26"/>
        <end position="154"/>
    </location>
</feature>
<sequence length="154" mass="16351">MHPSSWHGVALRGCLRAAAAATATARDVSLQCECAGSSRLPLASPPLCAPILSPLSPLSPALTSRAPSPRPRPGLHAFPALTDVELKRLKDAFKRTSGLSCYMNQQCFYREVLGDAVPPKVAEALSDVTEIKLLIAVGREKPGALLSDRGIVER</sequence>
<feature type="signal peptide" evidence="1">
    <location>
        <begin position="1"/>
        <end position="25"/>
    </location>
</feature>
<dbReference type="AlphaFoldDB" id="A0A8T2MKW5"/>